<evidence type="ECO:0000313" key="2">
    <source>
        <dbReference type="EMBL" id="QLK24588.1"/>
    </source>
</evidence>
<keyword evidence="3" id="KW-1185">Reference proteome</keyword>
<keyword evidence="1" id="KW-0812">Transmembrane</keyword>
<dbReference type="OrthoDB" id="342743at2157"/>
<dbReference type="EMBL" id="CP059154">
    <property type="protein sequence ID" value="QLK24588.1"/>
    <property type="molecule type" value="Genomic_DNA"/>
</dbReference>
<accession>A0A7D6H3J3</accession>
<evidence type="ECO:0000256" key="1">
    <source>
        <dbReference type="SAM" id="Phobius"/>
    </source>
</evidence>
<dbReference type="KEGG" id="nay:HYG81_10665"/>
<feature type="transmembrane region" description="Helical" evidence="1">
    <location>
        <begin position="54"/>
        <end position="80"/>
    </location>
</feature>
<reference evidence="2 3" key="1">
    <citation type="submission" date="2020-07" db="EMBL/GenBank/DDBJ databases">
        <title>Natrinema (YPL30) sp. nov. and Haloterrigena xxxxxx (YPL8) sp. nov., isolated from a salt mine.</title>
        <authorList>
            <person name="Cui H."/>
        </authorList>
    </citation>
    <scope>NUCLEOTIDE SEQUENCE [LARGE SCALE GENOMIC DNA]</scope>
    <source>
        <strain evidence="2 3">YPL13</strain>
    </source>
</reference>
<dbReference type="AlphaFoldDB" id="A0A7D6H3J3"/>
<sequence>MLQFAFLPLQSGGEAPALDPTIILIGTVIGIIIAAIGGYWVYKDASKRENNELLWSIGIAALLFLLLPVGVVALIVYVIVRNDVTSGDPTQDGTVSSEW</sequence>
<dbReference type="RefSeq" id="WP_180839671.1">
    <property type="nucleotide sequence ID" value="NZ_CP059154.1"/>
</dbReference>
<proteinExistence type="predicted"/>
<feature type="transmembrane region" description="Helical" evidence="1">
    <location>
        <begin position="20"/>
        <end position="42"/>
    </location>
</feature>
<gene>
    <name evidence="2" type="ORF">HYG81_10665</name>
</gene>
<evidence type="ECO:0000313" key="3">
    <source>
        <dbReference type="Proteomes" id="UP000510869"/>
    </source>
</evidence>
<protein>
    <recommendedName>
        <fullName evidence="4">Cardiolipin synthase N-terminal domain-containing protein</fullName>
    </recommendedName>
</protein>
<dbReference type="GeneID" id="56143672"/>
<dbReference type="Proteomes" id="UP000510869">
    <property type="component" value="Chromosome"/>
</dbReference>
<keyword evidence="1" id="KW-1133">Transmembrane helix</keyword>
<evidence type="ECO:0008006" key="4">
    <source>
        <dbReference type="Google" id="ProtNLM"/>
    </source>
</evidence>
<keyword evidence="1" id="KW-0472">Membrane</keyword>
<name>A0A7D6H3J3_9EURY</name>
<organism evidence="2 3">
    <name type="scientific">Natrinema zhouii</name>
    <dbReference type="NCBI Taxonomy" id="1710539"/>
    <lineage>
        <taxon>Archaea</taxon>
        <taxon>Methanobacteriati</taxon>
        <taxon>Methanobacteriota</taxon>
        <taxon>Stenosarchaea group</taxon>
        <taxon>Halobacteria</taxon>
        <taxon>Halobacteriales</taxon>
        <taxon>Natrialbaceae</taxon>
        <taxon>Natrinema</taxon>
    </lineage>
</organism>